<dbReference type="InterPro" id="IPR036736">
    <property type="entry name" value="ACP-like_sf"/>
</dbReference>
<dbReference type="Pfam" id="PF02801">
    <property type="entry name" value="Ketoacyl-synt_C"/>
    <property type="match status" value="1"/>
</dbReference>
<feature type="domain" description="Ketosynthase family 3 (KS3)" evidence="7">
    <location>
        <begin position="12"/>
        <end position="432"/>
    </location>
</feature>
<dbReference type="Gene3D" id="3.30.559.10">
    <property type="entry name" value="Chloramphenicol acetyltransferase-like domain"/>
    <property type="match status" value="1"/>
</dbReference>
<evidence type="ECO:0000256" key="3">
    <source>
        <dbReference type="ARBA" id="ARBA00022450"/>
    </source>
</evidence>
<dbReference type="RefSeq" id="WP_081310583.1">
    <property type="nucleotide sequence ID" value="NZ_MAUJ01000004.1"/>
</dbReference>
<evidence type="ECO:0000313" key="8">
    <source>
        <dbReference type="EMBL" id="OCQ21029.1"/>
    </source>
</evidence>
<comment type="cofactor">
    <cofactor evidence="1">
        <name>pantetheine 4'-phosphate</name>
        <dbReference type="ChEBI" id="CHEBI:47942"/>
    </cofactor>
</comment>
<dbReference type="InterPro" id="IPR020806">
    <property type="entry name" value="PKS_PP-bd"/>
</dbReference>
<dbReference type="InterPro" id="IPR009081">
    <property type="entry name" value="PP-bd_ACP"/>
</dbReference>
<evidence type="ECO:0000259" key="6">
    <source>
        <dbReference type="PROSITE" id="PS50075"/>
    </source>
</evidence>
<comment type="pathway">
    <text evidence="2">Lipid metabolism; fatty acid biosynthesis.</text>
</comment>
<dbReference type="SUPFAM" id="SSF47336">
    <property type="entry name" value="ACP-like"/>
    <property type="match status" value="1"/>
</dbReference>
<dbReference type="PROSITE" id="PS00606">
    <property type="entry name" value="KS3_1"/>
    <property type="match status" value="1"/>
</dbReference>
<dbReference type="SMART" id="SM00823">
    <property type="entry name" value="PKS_PP"/>
    <property type="match status" value="1"/>
</dbReference>
<dbReference type="SUPFAM" id="SSF52777">
    <property type="entry name" value="CoA-dependent acyltransferases"/>
    <property type="match status" value="2"/>
</dbReference>
<dbReference type="PROSITE" id="PS00012">
    <property type="entry name" value="PHOSPHOPANTETHEINE"/>
    <property type="match status" value="1"/>
</dbReference>
<dbReference type="Pfam" id="PF00550">
    <property type="entry name" value="PP-binding"/>
    <property type="match status" value="1"/>
</dbReference>
<dbReference type="UniPathway" id="UPA00094"/>
<dbReference type="Pfam" id="PF22621">
    <property type="entry name" value="CurL-like_PKS_C"/>
    <property type="match status" value="1"/>
</dbReference>
<accession>A0A1C0TQ08</accession>
<dbReference type="GO" id="GO:0004312">
    <property type="term" value="F:fatty acid synthase activity"/>
    <property type="evidence" value="ECO:0007669"/>
    <property type="project" value="TreeGrafter"/>
</dbReference>
<protein>
    <submittedName>
        <fullName evidence="8">Uncharacterized protein</fullName>
    </submittedName>
</protein>
<dbReference type="PROSITE" id="PS50075">
    <property type="entry name" value="CARRIER"/>
    <property type="match status" value="1"/>
</dbReference>
<dbReference type="InterPro" id="IPR016036">
    <property type="entry name" value="Malonyl_transacylase_ACP-bd"/>
</dbReference>
<evidence type="ECO:0000259" key="7">
    <source>
        <dbReference type="PROSITE" id="PS52004"/>
    </source>
</evidence>
<dbReference type="SUPFAM" id="SSF55048">
    <property type="entry name" value="Probable ACP-binding domain of malonyl-CoA ACP transacylase"/>
    <property type="match status" value="1"/>
</dbReference>
<reference evidence="9" key="1">
    <citation type="submission" date="2016-07" db="EMBL/GenBank/DDBJ databases">
        <authorList>
            <person name="Florea S."/>
            <person name="Webb J.S."/>
            <person name="Jaromczyk J."/>
            <person name="Schardl C.L."/>
        </authorList>
    </citation>
    <scope>NUCLEOTIDE SEQUENCE [LARGE SCALE GENOMIC DNA]</scope>
    <source>
        <strain evidence="9">IPB1</strain>
    </source>
</reference>
<dbReference type="GO" id="GO:0004315">
    <property type="term" value="F:3-oxoacyl-[acyl-carrier-protein] synthase activity"/>
    <property type="evidence" value="ECO:0007669"/>
    <property type="project" value="InterPro"/>
</dbReference>
<dbReference type="SUPFAM" id="SSF52151">
    <property type="entry name" value="FabD/lysophospholipase-like"/>
    <property type="match status" value="1"/>
</dbReference>
<dbReference type="GO" id="GO:0031177">
    <property type="term" value="F:phosphopantetheine binding"/>
    <property type="evidence" value="ECO:0007669"/>
    <property type="project" value="InterPro"/>
</dbReference>
<dbReference type="InterPro" id="IPR050091">
    <property type="entry name" value="PKS_NRPS_Biosynth_Enz"/>
</dbReference>
<dbReference type="InterPro" id="IPR020841">
    <property type="entry name" value="PKS_Beta-ketoAc_synthase_dom"/>
</dbReference>
<dbReference type="Gene3D" id="3.40.366.10">
    <property type="entry name" value="Malonyl-Coenzyme A Acyl Carrier Protein, domain 2"/>
    <property type="match status" value="1"/>
</dbReference>
<dbReference type="SMART" id="SM00825">
    <property type="entry name" value="PKS_KS"/>
    <property type="match status" value="1"/>
</dbReference>
<keyword evidence="3" id="KW-0596">Phosphopantetheine</keyword>
<dbReference type="SUPFAM" id="SSF53901">
    <property type="entry name" value="Thiolase-like"/>
    <property type="match status" value="1"/>
</dbReference>
<dbReference type="Pfam" id="PF00698">
    <property type="entry name" value="Acyl_transf_1"/>
    <property type="match status" value="1"/>
</dbReference>
<dbReference type="InterPro" id="IPR023213">
    <property type="entry name" value="CAT-like_dom_sf"/>
</dbReference>
<dbReference type="InterPro" id="IPR018201">
    <property type="entry name" value="Ketoacyl_synth_AS"/>
</dbReference>
<dbReference type="OrthoDB" id="9778690at2"/>
<feature type="domain" description="Carrier" evidence="6">
    <location>
        <begin position="919"/>
        <end position="994"/>
    </location>
</feature>
<organism evidence="8 9">
    <name type="scientific">Pseudoalteromonas luteoviolacea</name>
    <dbReference type="NCBI Taxonomy" id="43657"/>
    <lineage>
        <taxon>Bacteria</taxon>
        <taxon>Pseudomonadati</taxon>
        <taxon>Pseudomonadota</taxon>
        <taxon>Gammaproteobacteria</taxon>
        <taxon>Alteromonadales</taxon>
        <taxon>Pseudoalteromonadaceae</taxon>
        <taxon>Pseudoalteromonas</taxon>
    </lineage>
</organism>
<evidence type="ECO:0000256" key="5">
    <source>
        <dbReference type="ARBA" id="ARBA00022679"/>
    </source>
</evidence>
<dbReference type="InterPro" id="IPR014030">
    <property type="entry name" value="Ketoacyl_synth_N"/>
</dbReference>
<dbReference type="InterPro" id="IPR016035">
    <property type="entry name" value="Acyl_Trfase/lysoPLipase"/>
</dbReference>
<dbReference type="Proteomes" id="UP000093366">
    <property type="component" value="Unassembled WGS sequence"/>
</dbReference>
<dbReference type="Gene3D" id="1.10.1200.10">
    <property type="entry name" value="ACP-like"/>
    <property type="match status" value="1"/>
</dbReference>
<dbReference type="Gene3D" id="3.40.47.10">
    <property type="match status" value="1"/>
</dbReference>
<evidence type="ECO:0000256" key="4">
    <source>
        <dbReference type="ARBA" id="ARBA00022553"/>
    </source>
</evidence>
<proteinExistence type="predicted"/>
<dbReference type="InterPro" id="IPR016039">
    <property type="entry name" value="Thiolase-like"/>
</dbReference>
<dbReference type="Pfam" id="PF00109">
    <property type="entry name" value="ketoacyl-synt"/>
    <property type="match status" value="1"/>
</dbReference>
<dbReference type="EMBL" id="MAUJ01000004">
    <property type="protein sequence ID" value="OCQ21029.1"/>
    <property type="molecule type" value="Genomic_DNA"/>
</dbReference>
<evidence type="ECO:0000256" key="1">
    <source>
        <dbReference type="ARBA" id="ARBA00001957"/>
    </source>
</evidence>
<dbReference type="InterPro" id="IPR014043">
    <property type="entry name" value="Acyl_transferase_dom"/>
</dbReference>
<dbReference type="GO" id="GO:0006633">
    <property type="term" value="P:fatty acid biosynthetic process"/>
    <property type="evidence" value="ECO:0007669"/>
    <property type="project" value="UniProtKB-UniPathway"/>
</dbReference>
<dbReference type="PANTHER" id="PTHR43775">
    <property type="entry name" value="FATTY ACID SYNTHASE"/>
    <property type="match status" value="1"/>
</dbReference>
<dbReference type="SMART" id="SM00827">
    <property type="entry name" value="PKS_AT"/>
    <property type="match status" value="1"/>
</dbReference>
<dbReference type="PANTHER" id="PTHR43775:SF51">
    <property type="entry name" value="INACTIVE PHENOLPHTHIOCEROL SYNTHESIS POLYKETIDE SYNTHASE TYPE I PKS1-RELATED"/>
    <property type="match status" value="1"/>
</dbReference>
<dbReference type="InterPro" id="IPR006162">
    <property type="entry name" value="Ppantetheine_attach_site"/>
</dbReference>
<keyword evidence="5" id="KW-0808">Transferase</keyword>
<name>A0A1C0TQ08_9GAMM</name>
<dbReference type="CDD" id="cd00833">
    <property type="entry name" value="PKS"/>
    <property type="match status" value="1"/>
</dbReference>
<dbReference type="Gene3D" id="3.30.70.3290">
    <property type="match status" value="1"/>
</dbReference>
<dbReference type="Pfam" id="PF00668">
    <property type="entry name" value="Condensation"/>
    <property type="match status" value="1"/>
</dbReference>
<gene>
    <name evidence="8" type="ORF">A7985_14695</name>
</gene>
<sequence>MKKNMQQKDYTGMEIAVIGMAARFPGASNIDEYWANLSGTIDSIATLTKEELIDCGVPSELVNHNKYVPAKGLISDSDKFDERFFGYTPREAHLMDPQIRLMHQCTWHALEDAGYNSYSYDKRIGIYAGASSNPIWLLSSMLSEHPKVASFVADRDYLCSRVANKLDLKGPAVFIQTACSTSLVSIHIACRALLTGDCEMALAGGVSIKVPNKVGHLHQEGMITSSDGRCRSFDAKADGTVGGEGVGMVLLKPLAKAIQDKDNIHAVIRASAINNDGYEKGSFSAPSITGQADAIKRAHRIGKVPANTLGFLEAHGTGTIIGDPIEVQALHNAFNTTETNICALGSVKSNIGHLDHAAGVAGFIKAVLSLKHKKIPATAHYRSPNPKLNIQSSPFFVNDSLLNWEAPLNHPRRAAVNSLGIGGTNAYVVLEEFDSSKTRTQEEEVQLLLLSAKSASSLKDNKRNLATFIRSHYNDINPADIAYTLQAGRANWDHREAFIFNNTEQLLANLEGEEIDSLTHTIGSSILQESDNSVVFVFPGQGAQYEKMGKELYSEVKIFRELLDPLFEQLKQFSEIDFKAIWLSDSTTKRDIYRTEVAQPLMFVFEYALAKTLIELGIKPDAMLGHSLGEITAAAISGAMKLEHALDLVCIRGRLMQTIASGEMVSVRLSAEEIIPFLQDGVTIAAINSLKSTVIAGQSDKVSEVVKKLELANIALQVLPTSHAFHTPMVDSITSTFAAKIRHIPFSIPQVPYVSNVSGNWINPSSALTPEYWVDHMRRPVQFSAGIETLSTLENPLFLEVGPGSAMSRFIINHDRKWNDRSLTLVVSKHGKANGKEHFTSSLAKLWLNGVDIDWHKCATESAKRISLPGYAFTPTPYPFPKLSINTANRLSPFEIQESATVKPKGNGITSNETMFDTLPLSATQSKIAEIFKRALGLSELELTDDFFTLGGDSLTAIGVIASIHKELSVKLTIAKFFELTSVAKIAEYVDSHEKSAHFVIPKAPMLGSYPLSPAQLRLYIVQQTELDNTGYNETLETYILGNLDRAKLESVFQQLIVRHEALRTSYHVEDANIVQKVHSAVTFNMEYYKASENEIEITLNNFVRPFLLDNAPLFRVALVQVSEEKHLLLMDFHHIIIDGVAMTLLFKEMIALYEDKALPDMECQYKDYALWQNGTQQRQLVAEQESYWLNKFTENPITPLNLPTDYPRPKFRTFEGKRISFKIEKDELNLLKAAVLKEGVSLFMLLIGVYNVLLCKLSAKEDILIGTVVAGRRHESIQSVIGVFINTLVLRNYPKKELAFDSFLQNVKCDCLEAFENQEYQYEDLIEKLGIERDSSHNSLFDVAFVLQNMADGKDTPDKMGDTCFVPYHRDKDTSKFDITLTAFESVHGIQFSWDYSTNLFSEDTINLYTQAYLNILRTIVEDPQILIRDIELMAKADKAQQADLQELEDWVF</sequence>
<keyword evidence="4" id="KW-0597">Phosphoprotein</keyword>
<dbReference type="InterPro" id="IPR001227">
    <property type="entry name" value="Ac_transferase_dom_sf"/>
</dbReference>
<dbReference type="Gene3D" id="3.30.559.30">
    <property type="entry name" value="Nonribosomal peptide synthetase, condensation domain"/>
    <property type="match status" value="1"/>
</dbReference>
<dbReference type="InterPro" id="IPR001242">
    <property type="entry name" value="Condensation_dom"/>
</dbReference>
<dbReference type="PROSITE" id="PS52004">
    <property type="entry name" value="KS3_2"/>
    <property type="match status" value="1"/>
</dbReference>
<evidence type="ECO:0000313" key="9">
    <source>
        <dbReference type="Proteomes" id="UP000093366"/>
    </source>
</evidence>
<dbReference type="InterPro" id="IPR014031">
    <property type="entry name" value="Ketoacyl_synth_C"/>
</dbReference>
<evidence type="ECO:0000256" key="2">
    <source>
        <dbReference type="ARBA" id="ARBA00005194"/>
    </source>
</evidence>
<comment type="caution">
    <text evidence="8">The sequence shown here is derived from an EMBL/GenBank/DDBJ whole genome shotgun (WGS) entry which is preliminary data.</text>
</comment>
<dbReference type="CDD" id="cd19531">
    <property type="entry name" value="LCL_NRPS-like"/>
    <property type="match status" value="1"/>
</dbReference>